<dbReference type="AlphaFoldDB" id="A0AAD0SPF4"/>
<feature type="transmembrane region" description="Helical" evidence="6">
    <location>
        <begin position="73"/>
        <end position="92"/>
    </location>
</feature>
<evidence type="ECO:0000256" key="1">
    <source>
        <dbReference type="ARBA" id="ARBA00004141"/>
    </source>
</evidence>
<feature type="transmembrane region" description="Helical" evidence="6">
    <location>
        <begin position="265"/>
        <end position="282"/>
    </location>
</feature>
<dbReference type="InterPro" id="IPR050638">
    <property type="entry name" value="AA-Vitamin_Transporters"/>
</dbReference>
<feature type="transmembrane region" description="Helical" evidence="6">
    <location>
        <begin position="12"/>
        <end position="34"/>
    </location>
</feature>
<reference evidence="8 9" key="1">
    <citation type="submission" date="2018-08" db="EMBL/GenBank/DDBJ databases">
        <title>Complete genome of the Arcobacter suis type strain LMG 26152.</title>
        <authorList>
            <person name="Miller W.G."/>
            <person name="Yee E."/>
            <person name="Bono J.L."/>
        </authorList>
    </citation>
    <scope>NUCLEOTIDE SEQUENCE [LARGE SCALE GENOMIC DNA]</scope>
    <source>
        <strain evidence="8 9">CECT 7833</strain>
    </source>
</reference>
<dbReference type="KEGG" id="asui:ASUIS_0703"/>
<keyword evidence="4 6" id="KW-1133">Transmembrane helix</keyword>
<dbReference type="SUPFAM" id="SSF103481">
    <property type="entry name" value="Multidrug resistance efflux transporter EmrE"/>
    <property type="match status" value="2"/>
</dbReference>
<dbReference type="Proteomes" id="UP000263040">
    <property type="component" value="Chromosome"/>
</dbReference>
<evidence type="ECO:0000256" key="2">
    <source>
        <dbReference type="ARBA" id="ARBA00007362"/>
    </source>
</evidence>
<feature type="transmembrane region" description="Helical" evidence="6">
    <location>
        <begin position="127"/>
        <end position="143"/>
    </location>
</feature>
<sequence length="284" mass="32214">MKSSIFIDLKLFILIFIALLFLAVNSILCKMAISTQNIDAFSFTILRIFSGAILLLGIYFYKNRNLKFDMKKNWLSSFMLFLYAICFSYSYINMFAGIGTLILFAVVQLSMILIALFYKEKLTINKVLGIIVAFSGLVFLLYPKEDFSLSFFHTFLMIISGIAWAIYSVIGKSSTNALLNTTDNFFKATIFTIIFMVFFIKELKLDLYTSFLAVISGAITSALGYLIWYKILPKIQITTASILQLIVPILAIFLSVIVLDEKFSFELGISTFIILFGIFLALKK</sequence>
<keyword evidence="3 6" id="KW-0812">Transmembrane</keyword>
<dbReference type="PANTHER" id="PTHR32322">
    <property type="entry name" value="INNER MEMBRANE TRANSPORTER"/>
    <property type="match status" value="1"/>
</dbReference>
<dbReference type="Pfam" id="PF00892">
    <property type="entry name" value="EamA"/>
    <property type="match status" value="2"/>
</dbReference>
<dbReference type="InterPro" id="IPR000620">
    <property type="entry name" value="EamA_dom"/>
</dbReference>
<feature type="domain" description="EamA" evidence="7">
    <location>
        <begin position="155"/>
        <end position="281"/>
    </location>
</feature>
<keyword evidence="5 6" id="KW-0472">Membrane</keyword>
<evidence type="ECO:0000256" key="4">
    <source>
        <dbReference type="ARBA" id="ARBA00022989"/>
    </source>
</evidence>
<feature type="transmembrane region" description="Helical" evidence="6">
    <location>
        <begin position="240"/>
        <end position="259"/>
    </location>
</feature>
<evidence type="ECO:0000256" key="3">
    <source>
        <dbReference type="ARBA" id="ARBA00022692"/>
    </source>
</evidence>
<evidence type="ECO:0000256" key="6">
    <source>
        <dbReference type="SAM" id="Phobius"/>
    </source>
</evidence>
<dbReference type="GO" id="GO:0016020">
    <property type="term" value="C:membrane"/>
    <property type="evidence" value="ECO:0007669"/>
    <property type="project" value="UniProtKB-SubCell"/>
</dbReference>
<evidence type="ECO:0000256" key="5">
    <source>
        <dbReference type="ARBA" id="ARBA00023136"/>
    </source>
</evidence>
<evidence type="ECO:0000313" key="9">
    <source>
        <dbReference type="Proteomes" id="UP000263040"/>
    </source>
</evidence>
<name>A0AAD0SPF4_9BACT</name>
<dbReference type="RefSeq" id="WP_118885753.1">
    <property type="nucleotide sequence ID" value="NZ_CP032100.1"/>
</dbReference>
<keyword evidence="9" id="KW-1185">Reference proteome</keyword>
<evidence type="ECO:0000313" key="8">
    <source>
        <dbReference type="EMBL" id="AXX89199.1"/>
    </source>
</evidence>
<dbReference type="EMBL" id="CP032100">
    <property type="protein sequence ID" value="AXX89199.1"/>
    <property type="molecule type" value="Genomic_DNA"/>
</dbReference>
<dbReference type="PANTHER" id="PTHR32322:SF2">
    <property type="entry name" value="EAMA DOMAIN-CONTAINING PROTEIN"/>
    <property type="match status" value="1"/>
</dbReference>
<gene>
    <name evidence="8" type="ORF">ASUIS_0703</name>
</gene>
<feature type="transmembrane region" description="Helical" evidence="6">
    <location>
        <begin position="98"/>
        <end position="118"/>
    </location>
</feature>
<feature type="domain" description="EamA" evidence="7">
    <location>
        <begin position="12"/>
        <end position="141"/>
    </location>
</feature>
<feature type="transmembrane region" description="Helical" evidence="6">
    <location>
        <begin position="149"/>
        <end position="170"/>
    </location>
</feature>
<organism evidence="8 9">
    <name type="scientific">Arcobacter suis CECT 7833</name>
    <dbReference type="NCBI Taxonomy" id="663365"/>
    <lineage>
        <taxon>Bacteria</taxon>
        <taxon>Pseudomonadati</taxon>
        <taxon>Campylobacterota</taxon>
        <taxon>Epsilonproteobacteria</taxon>
        <taxon>Campylobacterales</taxon>
        <taxon>Arcobacteraceae</taxon>
        <taxon>Arcobacter</taxon>
    </lineage>
</organism>
<accession>A0AAD0SPF4</accession>
<comment type="subcellular location">
    <subcellularLocation>
        <location evidence="1">Membrane</location>
        <topology evidence="1">Multi-pass membrane protein</topology>
    </subcellularLocation>
</comment>
<dbReference type="InterPro" id="IPR037185">
    <property type="entry name" value="EmrE-like"/>
</dbReference>
<feature type="transmembrane region" description="Helical" evidence="6">
    <location>
        <begin position="182"/>
        <end position="201"/>
    </location>
</feature>
<comment type="similarity">
    <text evidence="2">Belongs to the EamA transporter family.</text>
</comment>
<feature type="transmembrane region" description="Helical" evidence="6">
    <location>
        <begin position="207"/>
        <end position="228"/>
    </location>
</feature>
<proteinExistence type="inferred from homology"/>
<protein>
    <submittedName>
        <fullName evidence="8">EamA/RhaT family transporter</fullName>
    </submittedName>
</protein>
<evidence type="ECO:0000259" key="7">
    <source>
        <dbReference type="Pfam" id="PF00892"/>
    </source>
</evidence>
<feature type="transmembrane region" description="Helical" evidence="6">
    <location>
        <begin position="40"/>
        <end position="61"/>
    </location>
</feature>